<dbReference type="InterPro" id="IPR003594">
    <property type="entry name" value="HATPase_dom"/>
</dbReference>
<dbReference type="InterPro" id="IPR036097">
    <property type="entry name" value="HisK_dim/P_sf"/>
</dbReference>
<evidence type="ECO:0000256" key="1">
    <source>
        <dbReference type="ARBA" id="ARBA00000085"/>
    </source>
</evidence>
<evidence type="ECO:0000256" key="7">
    <source>
        <dbReference type="ARBA" id="ARBA00022741"/>
    </source>
</evidence>
<evidence type="ECO:0000256" key="10">
    <source>
        <dbReference type="ARBA" id="ARBA00022989"/>
    </source>
</evidence>
<dbReference type="SUPFAM" id="SSF47384">
    <property type="entry name" value="Homodimeric domain of signal transducing histidine kinase"/>
    <property type="match status" value="1"/>
</dbReference>
<evidence type="ECO:0000256" key="8">
    <source>
        <dbReference type="ARBA" id="ARBA00022777"/>
    </source>
</evidence>
<gene>
    <name evidence="16" type="ORF">SR900_07680</name>
</gene>
<dbReference type="InterPro" id="IPR003661">
    <property type="entry name" value="HisK_dim/P_dom"/>
</dbReference>
<keyword evidence="4" id="KW-0597">Phosphoprotein</keyword>
<dbReference type="GO" id="GO:0005524">
    <property type="term" value="F:ATP binding"/>
    <property type="evidence" value="ECO:0007669"/>
    <property type="project" value="UniProtKB-KW"/>
</dbReference>
<evidence type="ECO:0000256" key="4">
    <source>
        <dbReference type="ARBA" id="ARBA00022553"/>
    </source>
</evidence>
<dbReference type="EMBL" id="CP140158">
    <property type="protein sequence ID" value="WQG84343.1"/>
    <property type="molecule type" value="Genomic_DNA"/>
</dbReference>
<dbReference type="InterPro" id="IPR003660">
    <property type="entry name" value="HAMP_dom"/>
</dbReference>
<evidence type="ECO:0000313" key="17">
    <source>
        <dbReference type="Proteomes" id="UP001324185"/>
    </source>
</evidence>
<evidence type="ECO:0000259" key="15">
    <source>
        <dbReference type="PROSITE" id="PS50885"/>
    </source>
</evidence>
<dbReference type="Pfam" id="PF02518">
    <property type="entry name" value="HATPase_c"/>
    <property type="match status" value="1"/>
</dbReference>
<keyword evidence="8" id="KW-0418">Kinase</keyword>
<dbReference type="SUPFAM" id="SSF55874">
    <property type="entry name" value="ATPase domain of HSP90 chaperone/DNA topoisomerase II/histidine kinase"/>
    <property type="match status" value="1"/>
</dbReference>
<feature type="transmembrane region" description="Helical" evidence="13">
    <location>
        <begin position="12"/>
        <end position="33"/>
    </location>
</feature>
<dbReference type="InterPro" id="IPR050428">
    <property type="entry name" value="TCS_sensor_his_kinase"/>
</dbReference>
<keyword evidence="11" id="KW-0902">Two-component regulatory system</keyword>
<dbReference type="Gene3D" id="3.30.565.10">
    <property type="entry name" value="Histidine kinase-like ATPase, C-terminal domain"/>
    <property type="match status" value="1"/>
</dbReference>
<comment type="subcellular location">
    <subcellularLocation>
        <location evidence="2">Membrane</location>
    </subcellularLocation>
</comment>
<dbReference type="RefSeq" id="WP_018624811.1">
    <property type="nucleotide sequence ID" value="NZ_CP140158.1"/>
</dbReference>
<dbReference type="InterPro" id="IPR004358">
    <property type="entry name" value="Sig_transdc_His_kin-like_C"/>
</dbReference>
<dbReference type="SMART" id="SM00387">
    <property type="entry name" value="HATPase_c"/>
    <property type="match status" value="1"/>
</dbReference>
<proteinExistence type="predicted"/>
<evidence type="ECO:0000256" key="12">
    <source>
        <dbReference type="ARBA" id="ARBA00023136"/>
    </source>
</evidence>
<dbReference type="Pfam" id="PF00672">
    <property type="entry name" value="HAMP"/>
    <property type="match status" value="1"/>
</dbReference>
<evidence type="ECO:0000256" key="13">
    <source>
        <dbReference type="SAM" id="Phobius"/>
    </source>
</evidence>
<keyword evidence="6 13" id="KW-0812">Transmembrane</keyword>
<evidence type="ECO:0000256" key="2">
    <source>
        <dbReference type="ARBA" id="ARBA00004370"/>
    </source>
</evidence>
<evidence type="ECO:0000256" key="6">
    <source>
        <dbReference type="ARBA" id="ARBA00022692"/>
    </source>
</evidence>
<dbReference type="InterPro" id="IPR036890">
    <property type="entry name" value="HATPase_C_sf"/>
</dbReference>
<organism evidence="16 17">
    <name type="scientific">Kangiella aquimarina</name>
    <dbReference type="NCBI Taxonomy" id="261965"/>
    <lineage>
        <taxon>Bacteria</taxon>
        <taxon>Pseudomonadati</taxon>
        <taxon>Pseudomonadota</taxon>
        <taxon>Gammaproteobacteria</taxon>
        <taxon>Kangiellales</taxon>
        <taxon>Kangiellaceae</taxon>
        <taxon>Kangiella</taxon>
    </lineage>
</organism>
<dbReference type="PANTHER" id="PTHR45436">
    <property type="entry name" value="SENSOR HISTIDINE KINASE YKOH"/>
    <property type="match status" value="1"/>
</dbReference>
<keyword evidence="10 13" id="KW-1133">Transmembrane helix</keyword>
<keyword evidence="5" id="KW-0808">Transferase</keyword>
<dbReference type="CDD" id="cd00082">
    <property type="entry name" value="HisKA"/>
    <property type="match status" value="1"/>
</dbReference>
<dbReference type="Gene3D" id="1.10.287.130">
    <property type="match status" value="1"/>
</dbReference>
<keyword evidence="12 13" id="KW-0472">Membrane</keyword>
<feature type="transmembrane region" description="Helical" evidence="13">
    <location>
        <begin position="176"/>
        <end position="199"/>
    </location>
</feature>
<sequence>MSLNHSYSLQKRILLNTSVVLVFFIAAMSFILLNTYKAGIRQATFERLFAQFYSLLSVADQLEPGELYLPEEIPSDKRFNQYGSGISALVYDETESLIWQSLSSTYAIEQGKIPLPLTLPGEPTLDSISLAGEDYFQFHYIAEWESESGEVSLYHFVILENKRPFNQVIETYRNTLWMWLAGLAASLILILFVVLRWTLKPIRQAVKELRRVEQGLLDKLSDRYPQEIRLLTHNINRFISNERHQSKRYKETLGNLAHSLKTPLAVMQAALQNEAEKQELERICSEQLQRMNQIVGYQLQRATSGPQVMMKSISLKPAISKLVKGLEKVYSHKGIYIKMDISDSVKVLLNEGDLYEICGNLLDNACKWAKQKVKISAQQQGLKTIIKIEDDGPGIAEDVRLSVLSRGKRLDESVEGQGIGMSVVKEIVDAYRGEIDIDVSNLGGALIKVSFNG</sequence>
<feature type="domain" description="HAMP" evidence="15">
    <location>
        <begin position="196"/>
        <end position="247"/>
    </location>
</feature>
<evidence type="ECO:0000256" key="5">
    <source>
        <dbReference type="ARBA" id="ARBA00022679"/>
    </source>
</evidence>
<dbReference type="Proteomes" id="UP001324185">
    <property type="component" value="Chromosome"/>
</dbReference>
<keyword evidence="7" id="KW-0547">Nucleotide-binding</keyword>
<dbReference type="EC" id="2.7.13.3" evidence="3"/>
<dbReference type="PROSITE" id="PS50109">
    <property type="entry name" value="HIS_KIN"/>
    <property type="match status" value="1"/>
</dbReference>
<evidence type="ECO:0000313" key="16">
    <source>
        <dbReference type="EMBL" id="WQG84343.1"/>
    </source>
</evidence>
<feature type="domain" description="Histidine kinase" evidence="14">
    <location>
        <begin position="255"/>
        <end position="453"/>
    </location>
</feature>
<dbReference type="PANTHER" id="PTHR45436:SF4">
    <property type="entry name" value="SENSOR PROTEIN PHOQ"/>
    <property type="match status" value="1"/>
</dbReference>
<reference evidence="16 17" key="1">
    <citation type="submission" date="2023-11" db="EMBL/GenBank/DDBJ databases">
        <title>MicrobeMod: A computational toolkit for identifying prokaryotic methylation and restriction-modification with nanopore sequencing.</title>
        <authorList>
            <person name="Crits-Christoph A."/>
            <person name="Kang S.C."/>
            <person name="Lee H."/>
            <person name="Ostrov N."/>
        </authorList>
    </citation>
    <scope>NUCLEOTIDE SEQUENCE [LARGE SCALE GENOMIC DNA]</scope>
    <source>
        <strain evidence="16 17">DSMZ 16071</strain>
    </source>
</reference>
<evidence type="ECO:0000259" key="14">
    <source>
        <dbReference type="PROSITE" id="PS50109"/>
    </source>
</evidence>
<dbReference type="PRINTS" id="PR00344">
    <property type="entry name" value="BCTRLSENSOR"/>
</dbReference>
<keyword evidence="17" id="KW-1185">Reference proteome</keyword>
<evidence type="ECO:0000256" key="3">
    <source>
        <dbReference type="ARBA" id="ARBA00012438"/>
    </source>
</evidence>
<keyword evidence="9 16" id="KW-0067">ATP-binding</keyword>
<name>A0ABZ0X1A7_9GAMM</name>
<dbReference type="CDD" id="cd16954">
    <property type="entry name" value="HATPase_PhoQ-like"/>
    <property type="match status" value="1"/>
</dbReference>
<accession>A0ABZ0X1A7</accession>
<comment type="catalytic activity">
    <reaction evidence="1">
        <text>ATP + protein L-histidine = ADP + protein N-phospho-L-histidine.</text>
        <dbReference type="EC" id="2.7.13.3"/>
    </reaction>
</comment>
<dbReference type="InterPro" id="IPR058619">
    <property type="entry name" value="PhoQ/CarS-like_HATPase"/>
</dbReference>
<dbReference type="PROSITE" id="PS50885">
    <property type="entry name" value="HAMP"/>
    <property type="match status" value="1"/>
</dbReference>
<evidence type="ECO:0000256" key="9">
    <source>
        <dbReference type="ARBA" id="ARBA00022840"/>
    </source>
</evidence>
<protein>
    <recommendedName>
        <fullName evidence="3">histidine kinase</fullName>
        <ecNumber evidence="3">2.7.13.3</ecNumber>
    </recommendedName>
</protein>
<dbReference type="InterPro" id="IPR005467">
    <property type="entry name" value="His_kinase_dom"/>
</dbReference>
<evidence type="ECO:0000256" key="11">
    <source>
        <dbReference type="ARBA" id="ARBA00023012"/>
    </source>
</evidence>